<feature type="compositionally biased region" description="Basic and acidic residues" evidence="1">
    <location>
        <begin position="679"/>
        <end position="703"/>
    </location>
</feature>
<keyword evidence="3" id="KW-1185">Reference proteome</keyword>
<dbReference type="EMBL" id="DF237003">
    <property type="protein sequence ID" value="GAQ80452.1"/>
    <property type="molecule type" value="Genomic_DNA"/>
</dbReference>
<evidence type="ECO:0000313" key="2">
    <source>
        <dbReference type="EMBL" id="GAQ80452.1"/>
    </source>
</evidence>
<protein>
    <submittedName>
        <fullName evidence="2">Uncharacterized protein</fullName>
    </submittedName>
</protein>
<accession>A0A0U9HL04</accession>
<feature type="region of interest" description="Disordered" evidence="1">
    <location>
        <begin position="92"/>
        <end position="125"/>
    </location>
</feature>
<evidence type="ECO:0000313" key="3">
    <source>
        <dbReference type="Proteomes" id="UP000054558"/>
    </source>
</evidence>
<dbReference type="AlphaFoldDB" id="A0A0U9HL04"/>
<sequence length="794" mass="83712">MKAHLKKDPDQGILICNTITPEEQAKVETFLSVPQGCAATATELWLGARFGALLAEGHEPADEMEVGEGSGSLTQDTSGRAVGEYLQGTYTQPNIQSDRPWNERTAVGTSQEGTLDQLPDNSEGGSILTHSSPESPFATTVNVPGSSLQASQKHDSFVNGWNVSGVGGGIHGPVTGESILLQKQSEEASMSRDRTINRRLVYNNLNPLTPVYPLTTAYTDHECFDGAPPFATLFPPATLEENSIESFLGNGDQFAGPQSMHGQEPAVSTEDPAEISVQADNTGAGTCADIALIRRPVPKDEEPRPYCRAVTKRSLGRHMGVEGRCDRCGATRQLGGLVQVVASLFLLVEDNSIKLELRNLLWELTACQVSLGNGPLWYSRDFGRILLDRRADPDEEAARLSFLEKAVDEMLTLLLQRGEADQAIGWPLCLRVLGVVDALRELLNSESAPDPLLPDNSSAGGDSAGGGSDGQEYLTDGSPSAGDQAGGSNTAPQQYAPPGANLSGRRVSAGGAQGGSSKHNEAGRKSLQSVSSSAGDVEGDGPSETGATREEGEGCAIGAPLEEGVGNNLAAVAWPETAAADVSADDGETSVGGSETSAADVSADEGETSLGGPETSAADVSADEGETAVAAPGSSAADVSADEGETSETETEDEWDLLEDLDDIIRQLESGAGTPPRLDPTKPKESTKPKGSDTGDDSGDKSVRTIGSIRSSDMLVTKASQLTETERECWRKDMEGYGFKYCPPGSRTKYHNYPFMDGKGNYYRSYDEACDEADRRRGPGAKKVPRAGAYKQVS</sequence>
<organism evidence="2 3">
    <name type="scientific">Klebsormidium nitens</name>
    <name type="common">Green alga</name>
    <name type="synonym">Ulothrix nitens</name>
    <dbReference type="NCBI Taxonomy" id="105231"/>
    <lineage>
        <taxon>Eukaryota</taxon>
        <taxon>Viridiplantae</taxon>
        <taxon>Streptophyta</taxon>
        <taxon>Klebsormidiophyceae</taxon>
        <taxon>Klebsormidiales</taxon>
        <taxon>Klebsormidiaceae</taxon>
        <taxon>Klebsormidium</taxon>
    </lineage>
</organism>
<gene>
    <name evidence="2" type="ORF">KFL_000540270</name>
</gene>
<feature type="region of interest" description="Disordered" evidence="1">
    <location>
        <begin position="446"/>
        <end position="561"/>
    </location>
</feature>
<reference evidence="2 3" key="1">
    <citation type="journal article" date="2014" name="Nat. Commun.">
        <title>Klebsormidium flaccidum genome reveals primary factors for plant terrestrial adaptation.</title>
        <authorList>
            <person name="Hori K."/>
            <person name="Maruyama F."/>
            <person name="Fujisawa T."/>
            <person name="Togashi T."/>
            <person name="Yamamoto N."/>
            <person name="Seo M."/>
            <person name="Sato S."/>
            <person name="Yamada T."/>
            <person name="Mori H."/>
            <person name="Tajima N."/>
            <person name="Moriyama T."/>
            <person name="Ikeuchi M."/>
            <person name="Watanabe M."/>
            <person name="Wada H."/>
            <person name="Kobayashi K."/>
            <person name="Saito M."/>
            <person name="Masuda T."/>
            <person name="Sasaki-Sekimoto Y."/>
            <person name="Mashiguchi K."/>
            <person name="Awai K."/>
            <person name="Shimojima M."/>
            <person name="Masuda S."/>
            <person name="Iwai M."/>
            <person name="Nobusawa T."/>
            <person name="Narise T."/>
            <person name="Kondo S."/>
            <person name="Saito H."/>
            <person name="Sato R."/>
            <person name="Murakawa M."/>
            <person name="Ihara Y."/>
            <person name="Oshima-Yamada Y."/>
            <person name="Ohtaka K."/>
            <person name="Satoh M."/>
            <person name="Sonobe K."/>
            <person name="Ishii M."/>
            <person name="Ohtani R."/>
            <person name="Kanamori-Sato M."/>
            <person name="Honoki R."/>
            <person name="Miyazaki D."/>
            <person name="Mochizuki H."/>
            <person name="Umetsu J."/>
            <person name="Higashi K."/>
            <person name="Shibata D."/>
            <person name="Kamiya Y."/>
            <person name="Sato N."/>
            <person name="Nakamura Y."/>
            <person name="Tabata S."/>
            <person name="Ida S."/>
            <person name="Kurokawa K."/>
            <person name="Ohta H."/>
        </authorList>
    </citation>
    <scope>NUCLEOTIDE SEQUENCE [LARGE SCALE GENOMIC DNA]</scope>
    <source>
        <strain evidence="2 3">NIES-2285</strain>
    </source>
</reference>
<dbReference type="Proteomes" id="UP000054558">
    <property type="component" value="Unassembled WGS sequence"/>
</dbReference>
<evidence type="ECO:0000256" key="1">
    <source>
        <dbReference type="SAM" id="MobiDB-lite"/>
    </source>
</evidence>
<proteinExistence type="predicted"/>
<feature type="compositionally biased region" description="Polar residues" evidence="1">
    <location>
        <begin position="107"/>
        <end position="125"/>
    </location>
</feature>
<feature type="region of interest" description="Disordered" evidence="1">
    <location>
        <begin position="773"/>
        <end position="794"/>
    </location>
</feature>
<feature type="region of interest" description="Disordered" evidence="1">
    <location>
        <begin position="579"/>
        <end position="707"/>
    </location>
</feature>
<name>A0A0U9HL04_KLENI</name>
<feature type="compositionally biased region" description="Acidic residues" evidence="1">
    <location>
        <begin position="640"/>
        <end position="662"/>
    </location>
</feature>